<dbReference type="UniPathway" id="UPA00148">
    <property type="reaction ID" value="UER00238"/>
</dbReference>
<keyword evidence="9 19" id="KW-0808">Transferase</keyword>
<dbReference type="Proteomes" id="UP000051870">
    <property type="component" value="Unassembled WGS sequence"/>
</dbReference>
<comment type="subcellular location">
    <subcellularLocation>
        <location evidence="2 19">Cell membrane</location>
        <topology evidence="2 19">Multi-pass membrane protein</topology>
    </subcellularLocation>
</comment>
<keyword evidence="11 19" id="KW-0460">Magnesium</keyword>
<sequence length="282" mass="29357">MLLLNLGLLRCLPDRAALTRQEKDADMTKDDTSPLRIGDIATALALLTRLPVRARFERGARAAWAYPLVGIVISGLAALPTWGLLALGLSPVFAALAFLATTVILTGAMHEDGLADCADGFWGGWDRDRRLAIMKDSQIGSYGVIALCLSLATRWAAVVMILSQGDAATQPLVWALPLMVAAVVSRATMPALMSALPHARRSGLSHAQGRASMTTSVIASALAFGVAVGLLGVTGLFLVAMAFVAALACAKIAKAKIEGQTGDVLGATQQIGEVVVLCALTL</sequence>
<evidence type="ECO:0000313" key="20">
    <source>
        <dbReference type="EMBL" id="CUJ92206.1"/>
    </source>
</evidence>
<evidence type="ECO:0000256" key="11">
    <source>
        <dbReference type="ARBA" id="ARBA00022842"/>
    </source>
</evidence>
<reference evidence="21" key="1">
    <citation type="submission" date="2015-09" db="EMBL/GenBank/DDBJ databases">
        <authorList>
            <person name="Rodrigo-Torres Lidia"/>
            <person name="Arahal R.David."/>
        </authorList>
    </citation>
    <scope>NUCLEOTIDE SEQUENCE [LARGE SCALE GENOMIC DNA]</scope>
    <source>
        <strain evidence="21">CECT 7735</strain>
    </source>
</reference>
<comment type="cofactor">
    <cofactor evidence="1 19">
        <name>Mg(2+)</name>
        <dbReference type="ChEBI" id="CHEBI:18420"/>
    </cofactor>
</comment>
<dbReference type="PANTHER" id="PTHR34148">
    <property type="entry name" value="ADENOSYLCOBINAMIDE-GDP RIBAZOLETRANSFERASE"/>
    <property type="match status" value="1"/>
</dbReference>
<evidence type="ECO:0000256" key="4">
    <source>
        <dbReference type="ARBA" id="ARBA00010561"/>
    </source>
</evidence>
<protein>
    <recommendedName>
        <fullName evidence="6 19">Adenosylcobinamide-GDP ribazoletransferase</fullName>
        <ecNumber evidence="5 19">2.7.8.26</ecNumber>
    </recommendedName>
    <alternativeName>
        <fullName evidence="16 19">Cobalamin synthase</fullName>
    </alternativeName>
    <alternativeName>
        <fullName evidence="15 19">Cobalamin-5'-phosphate synthase</fullName>
    </alternativeName>
</protein>
<organism evidence="20 21">
    <name type="scientific">Shimia thalassica</name>
    <dbReference type="NCBI Taxonomy" id="1715693"/>
    <lineage>
        <taxon>Bacteria</taxon>
        <taxon>Pseudomonadati</taxon>
        <taxon>Pseudomonadota</taxon>
        <taxon>Alphaproteobacteria</taxon>
        <taxon>Rhodobacterales</taxon>
        <taxon>Roseobacteraceae</taxon>
    </lineage>
</organism>
<evidence type="ECO:0000256" key="13">
    <source>
        <dbReference type="ARBA" id="ARBA00023136"/>
    </source>
</evidence>
<feature type="transmembrane region" description="Helical" evidence="19">
    <location>
        <begin position="139"/>
        <end position="162"/>
    </location>
</feature>
<keyword evidence="10 19" id="KW-0812">Transmembrane</keyword>
<evidence type="ECO:0000256" key="5">
    <source>
        <dbReference type="ARBA" id="ARBA00013200"/>
    </source>
</evidence>
<evidence type="ECO:0000256" key="16">
    <source>
        <dbReference type="ARBA" id="ARBA00032853"/>
    </source>
</evidence>
<proteinExistence type="inferred from homology"/>
<keyword evidence="21" id="KW-1185">Reference proteome</keyword>
<comment type="function">
    <text evidence="14 19">Joins adenosylcobinamide-GDP and alpha-ribazole to generate adenosylcobalamin (Ado-cobalamin). Also synthesizes adenosylcobalamin 5'-phosphate from adenosylcobinamide-GDP and alpha-ribazole 5'-phosphate.</text>
</comment>
<gene>
    <name evidence="20" type="primary">cobS_2</name>
    <name evidence="19" type="synonym">cobS</name>
    <name evidence="20" type="ORF">PH7735_01457</name>
</gene>
<comment type="catalytic activity">
    <reaction evidence="18 19">
        <text>alpha-ribazole 5'-phosphate + adenosylcob(III)inamide-GDP = adenosylcob(III)alamin 5'-phosphate + GMP + H(+)</text>
        <dbReference type="Rhea" id="RHEA:23560"/>
        <dbReference type="ChEBI" id="CHEBI:15378"/>
        <dbReference type="ChEBI" id="CHEBI:57918"/>
        <dbReference type="ChEBI" id="CHEBI:58115"/>
        <dbReference type="ChEBI" id="CHEBI:60487"/>
        <dbReference type="ChEBI" id="CHEBI:60493"/>
        <dbReference type="EC" id="2.7.8.26"/>
    </reaction>
</comment>
<dbReference type="EMBL" id="CYTW01000001">
    <property type="protein sequence ID" value="CUJ92206.1"/>
    <property type="molecule type" value="Genomic_DNA"/>
</dbReference>
<evidence type="ECO:0000256" key="1">
    <source>
        <dbReference type="ARBA" id="ARBA00001946"/>
    </source>
</evidence>
<dbReference type="InterPro" id="IPR003805">
    <property type="entry name" value="CobS"/>
</dbReference>
<dbReference type="GO" id="GO:0008818">
    <property type="term" value="F:cobalamin 5'-phosphate synthase activity"/>
    <property type="evidence" value="ECO:0007669"/>
    <property type="project" value="UniProtKB-UniRule"/>
</dbReference>
<comment type="catalytic activity">
    <reaction evidence="17 19">
        <text>alpha-ribazole + adenosylcob(III)inamide-GDP = adenosylcob(III)alamin + GMP + H(+)</text>
        <dbReference type="Rhea" id="RHEA:16049"/>
        <dbReference type="ChEBI" id="CHEBI:10329"/>
        <dbReference type="ChEBI" id="CHEBI:15378"/>
        <dbReference type="ChEBI" id="CHEBI:18408"/>
        <dbReference type="ChEBI" id="CHEBI:58115"/>
        <dbReference type="ChEBI" id="CHEBI:60487"/>
        <dbReference type="EC" id="2.7.8.26"/>
    </reaction>
</comment>
<dbReference type="GO" id="GO:0009236">
    <property type="term" value="P:cobalamin biosynthetic process"/>
    <property type="evidence" value="ECO:0007669"/>
    <property type="project" value="UniProtKB-UniRule"/>
</dbReference>
<evidence type="ECO:0000256" key="17">
    <source>
        <dbReference type="ARBA" id="ARBA00048623"/>
    </source>
</evidence>
<dbReference type="PANTHER" id="PTHR34148:SF1">
    <property type="entry name" value="ADENOSYLCOBINAMIDE-GDP RIBAZOLETRANSFERASE"/>
    <property type="match status" value="1"/>
</dbReference>
<comment type="pathway">
    <text evidence="3 19">Cofactor biosynthesis; adenosylcobalamin biosynthesis; adenosylcobalamin from cob(II)yrinate a,c-diamide: step 7/7.</text>
</comment>
<name>A0A0P1I5Z3_9RHOB</name>
<evidence type="ECO:0000256" key="18">
    <source>
        <dbReference type="ARBA" id="ARBA00049504"/>
    </source>
</evidence>
<feature type="transmembrane region" description="Helical" evidence="19">
    <location>
        <begin position="174"/>
        <end position="196"/>
    </location>
</feature>
<evidence type="ECO:0000256" key="12">
    <source>
        <dbReference type="ARBA" id="ARBA00022989"/>
    </source>
</evidence>
<evidence type="ECO:0000256" key="15">
    <source>
        <dbReference type="ARBA" id="ARBA00032605"/>
    </source>
</evidence>
<dbReference type="GO" id="GO:0005886">
    <property type="term" value="C:plasma membrane"/>
    <property type="evidence" value="ECO:0007669"/>
    <property type="project" value="UniProtKB-SubCell"/>
</dbReference>
<keyword evidence="7 19" id="KW-1003">Cell membrane</keyword>
<feature type="transmembrane region" description="Helical" evidence="19">
    <location>
        <begin position="64"/>
        <end position="85"/>
    </location>
</feature>
<evidence type="ECO:0000256" key="3">
    <source>
        <dbReference type="ARBA" id="ARBA00004663"/>
    </source>
</evidence>
<comment type="similarity">
    <text evidence="4 19">Belongs to the CobS family.</text>
</comment>
<dbReference type="EC" id="2.7.8.26" evidence="5 19"/>
<evidence type="ECO:0000256" key="2">
    <source>
        <dbReference type="ARBA" id="ARBA00004651"/>
    </source>
</evidence>
<evidence type="ECO:0000256" key="8">
    <source>
        <dbReference type="ARBA" id="ARBA00022573"/>
    </source>
</evidence>
<keyword evidence="13 19" id="KW-0472">Membrane</keyword>
<keyword evidence="12 19" id="KW-1133">Transmembrane helix</keyword>
<evidence type="ECO:0000256" key="6">
    <source>
        <dbReference type="ARBA" id="ARBA00015850"/>
    </source>
</evidence>
<evidence type="ECO:0000256" key="19">
    <source>
        <dbReference type="HAMAP-Rule" id="MF_00719"/>
    </source>
</evidence>
<evidence type="ECO:0000256" key="7">
    <source>
        <dbReference type="ARBA" id="ARBA00022475"/>
    </source>
</evidence>
<feature type="transmembrane region" description="Helical" evidence="19">
    <location>
        <begin position="217"/>
        <end position="248"/>
    </location>
</feature>
<accession>A0A0P1I5Z3</accession>
<evidence type="ECO:0000313" key="21">
    <source>
        <dbReference type="Proteomes" id="UP000051870"/>
    </source>
</evidence>
<dbReference type="NCBIfam" id="TIGR00317">
    <property type="entry name" value="cobS"/>
    <property type="match status" value="1"/>
</dbReference>
<dbReference type="Pfam" id="PF02654">
    <property type="entry name" value="CobS"/>
    <property type="match status" value="1"/>
</dbReference>
<feature type="transmembrane region" description="Helical" evidence="19">
    <location>
        <begin position="91"/>
        <end position="109"/>
    </location>
</feature>
<dbReference type="AlphaFoldDB" id="A0A0P1I5Z3"/>
<dbReference type="STRING" id="1715693.PH7735_01457"/>
<evidence type="ECO:0000256" key="10">
    <source>
        <dbReference type="ARBA" id="ARBA00022692"/>
    </source>
</evidence>
<evidence type="ECO:0000256" key="9">
    <source>
        <dbReference type="ARBA" id="ARBA00022679"/>
    </source>
</evidence>
<evidence type="ECO:0000256" key="14">
    <source>
        <dbReference type="ARBA" id="ARBA00025228"/>
    </source>
</evidence>
<dbReference type="GO" id="GO:0051073">
    <property type="term" value="F:adenosylcobinamide-GDP ribazoletransferase activity"/>
    <property type="evidence" value="ECO:0007669"/>
    <property type="project" value="UniProtKB-UniRule"/>
</dbReference>
<dbReference type="HAMAP" id="MF_00719">
    <property type="entry name" value="CobS"/>
    <property type="match status" value="1"/>
</dbReference>
<keyword evidence="8 19" id="KW-0169">Cobalamin biosynthesis</keyword>